<evidence type="ECO:0000313" key="2">
    <source>
        <dbReference type="EnsemblPlants" id="KQK06803"/>
    </source>
</evidence>
<dbReference type="EnsemblPlants" id="KQK06803">
    <property type="protein sequence ID" value="KQK06803"/>
    <property type="gene ID" value="BRADI_2g29816v3"/>
</dbReference>
<gene>
    <name evidence="1" type="ORF">BRADI_2g29816v3</name>
</gene>
<sequence length="106" mass="12621">MILSYWPPPLLVYILPKAASPQSLQYIHTGRLHRSILYACWPLMQTVEEYTYLVEVDMIGQIEDHDVNKFMDQINDFRSREKRREREEKRECSDISRYAEAVVGRS</sequence>
<proteinExistence type="predicted"/>
<reference evidence="1 2" key="1">
    <citation type="journal article" date="2010" name="Nature">
        <title>Genome sequencing and analysis of the model grass Brachypodium distachyon.</title>
        <authorList>
            <consortium name="International Brachypodium Initiative"/>
        </authorList>
    </citation>
    <scope>NUCLEOTIDE SEQUENCE [LARGE SCALE GENOMIC DNA]</scope>
    <source>
        <strain evidence="1 2">Bd21</strain>
    </source>
</reference>
<dbReference type="InParanoid" id="A0A0Q3ILP6"/>
<name>A0A0Q3ILP6_BRADI</name>
<evidence type="ECO:0000313" key="1">
    <source>
        <dbReference type="EMBL" id="KQK06803.1"/>
    </source>
</evidence>
<protein>
    <submittedName>
        <fullName evidence="1 2">Uncharacterized protein</fullName>
    </submittedName>
</protein>
<accession>A0A0Q3ILP6</accession>
<keyword evidence="3" id="KW-1185">Reference proteome</keyword>
<evidence type="ECO:0000313" key="3">
    <source>
        <dbReference type="Proteomes" id="UP000008810"/>
    </source>
</evidence>
<dbReference type="EMBL" id="CM000881">
    <property type="protein sequence ID" value="KQK06803.1"/>
    <property type="molecule type" value="Genomic_DNA"/>
</dbReference>
<dbReference type="AlphaFoldDB" id="A0A0Q3ILP6"/>
<dbReference type="Proteomes" id="UP000008810">
    <property type="component" value="Chromosome 2"/>
</dbReference>
<organism evidence="1">
    <name type="scientific">Brachypodium distachyon</name>
    <name type="common">Purple false brome</name>
    <name type="synonym">Trachynia distachya</name>
    <dbReference type="NCBI Taxonomy" id="15368"/>
    <lineage>
        <taxon>Eukaryota</taxon>
        <taxon>Viridiplantae</taxon>
        <taxon>Streptophyta</taxon>
        <taxon>Embryophyta</taxon>
        <taxon>Tracheophyta</taxon>
        <taxon>Spermatophyta</taxon>
        <taxon>Magnoliopsida</taxon>
        <taxon>Liliopsida</taxon>
        <taxon>Poales</taxon>
        <taxon>Poaceae</taxon>
        <taxon>BOP clade</taxon>
        <taxon>Pooideae</taxon>
        <taxon>Stipodae</taxon>
        <taxon>Brachypodieae</taxon>
        <taxon>Brachypodium</taxon>
    </lineage>
</organism>
<dbReference type="Gramene" id="KQK06803">
    <property type="protein sequence ID" value="KQK06803"/>
    <property type="gene ID" value="BRADI_2g29816v3"/>
</dbReference>
<reference evidence="2" key="3">
    <citation type="submission" date="2018-08" db="UniProtKB">
        <authorList>
            <consortium name="EnsemblPlants"/>
        </authorList>
    </citation>
    <scope>IDENTIFICATION</scope>
    <source>
        <strain evidence="2">cv. Bd21</strain>
    </source>
</reference>
<reference evidence="1" key="2">
    <citation type="submission" date="2017-06" db="EMBL/GenBank/DDBJ databases">
        <title>WGS assembly of Brachypodium distachyon.</title>
        <authorList>
            <consortium name="The International Brachypodium Initiative"/>
            <person name="Lucas S."/>
            <person name="Harmon-Smith M."/>
            <person name="Lail K."/>
            <person name="Tice H."/>
            <person name="Grimwood J."/>
            <person name="Bruce D."/>
            <person name="Barry K."/>
            <person name="Shu S."/>
            <person name="Lindquist E."/>
            <person name="Wang M."/>
            <person name="Pitluck S."/>
            <person name="Vogel J.P."/>
            <person name="Garvin D.F."/>
            <person name="Mockler T.C."/>
            <person name="Schmutz J."/>
            <person name="Rokhsar D."/>
            <person name="Bevan M.W."/>
        </authorList>
    </citation>
    <scope>NUCLEOTIDE SEQUENCE</scope>
    <source>
        <strain evidence="1">Bd21</strain>
    </source>
</reference>